<keyword evidence="2" id="KW-1185">Reference proteome</keyword>
<sequence length="146" mass="16242">MFSKACEYGIRAVICIWILSKDGKKIGIKKICEETDAPENFTAKVLQSLSKLGIINSSKGPNGGFYLDNNQAEIKLIDLVNAIDGAEWFVGCGLGLKECSNENPCPIHHEFKRLRENLFKMLVNKSVKDLAKEVSDGRATLKRIIK</sequence>
<dbReference type="SUPFAM" id="SSF46785">
    <property type="entry name" value="Winged helix' DNA-binding domain"/>
    <property type="match status" value="1"/>
</dbReference>
<evidence type="ECO:0000313" key="1">
    <source>
        <dbReference type="EMBL" id="GGF50437.1"/>
    </source>
</evidence>
<accession>A0ABQ1VAZ8</accession>
<dbReference type="NCBIfam" id="TIGR00738">
    <property type="entry name" value="rrf2_super"/>
    <property type="match status" value="1"/>
</dbReference>
<comment type="caution">
    <text evidence="1">The sequence shown here is derived from an EMBL/GenBank/DDBJ whole genome shotgun (WGS) entry which is preliminary data.</text>
</comment>
<dbReference type="EMBL" id="BMIU01000035">
    <property type="protein sequence ID" value="GGF50437.1"/>
    <property type="molecule type" value="Genomic_DNA"/>
</dbReference>
<name>A0ABQ1VAZ8_9BACT</name>
<dbReference type="Proteomes" id="UP000647339">
    <property type="component" value="Unassembled WGS sequence"/>
</dbReference>
<evidence type="ECO:0000313" key="2">
    <source>
        <dbReference type="Proteomes" id="UP000647339"/>
    </source>
</evidence>
<dbReference type="RefSeq" id="WP_137404722.1">
    <property type="nucleotide sequence ID" value="NZ_BMIU01000035.1"/>
</dbReference>
<dbReference type="InterPro" id="IPR030489">
    <property type="entry name" value="TR_Rrf2-type_CS"/>
</dbReference>
<reference evidence="2" key="1">
    <citation type="journal article" date="2019" name="Int. J. Syst. Evol. Microbiol.">
        <title>The Global Catalogue of Microorganisms (GCM) 10K type strain sequencing project: providing services to taxonomists for standard genome sequencing and annotation.</title>
        <authorList>
            <consortium name="The Broad Institute Genomics Platform"/>
            <consortium name="The Broad Institute Genome Sequencing Center for Infectious Disease"/>
            <person name="Wu L."/>
            <person name="Ma J."/>
        </authorList>
    </citation>
    <scope>NUCLEOTIDE SEQUENCE [LARGE SCALE GENOMIC DNA]</scope>
    <source>
        <strain evidence="2">CGMCC 1.15407</strain>
    </source>
</reference>
<dbReference type="InterPro" id="IPR000944">
    <property type="entry name" value="Tscrpt_reg_Rrf2"/>
</dbReference>
<dbReference type="PANTHER" id="PTHR33221">
    <property type="entry name" value="WINGED HELIX-TURN-HELIX TRANSCRIPTIONAL REGULATOR, RRF2 FAMILY"/>
    <property type="match status" value="1"/>
</dbReference>
<protein>
    <recommendedName>
        <fullName evidence="3">Rrf2 family transcriptional regulator</fullName>
    </recommendedName>
</protein>
<dbReference type="Gene3D" id="1.10.10.10">
    <property type="entry name" value="Winged helix-like DNA-binding domain superfamily/Winged helix DNA-binding domain"/>
    <property type="match status" value="1"/>
</dbReference>
<dbReference type="PANTHER" id="PTHR33221:SF13">
    <property type="entry name" value="TRANSCRIPTIONAL REGULATOR-RELATED"/>
    <property type="match status" value="1"/>
</dbReference>
<dbReference type="Pfam" id="PF02082">
    <property type="entry name" value="Rrf2"/>
    <property type="match status" value="1"/>
</dbReference>
<organism evidence="1 2">
    <name type="scientific">Echinicola rosea</name>
    <dbReference type="NCBI Taxonomy" id="1807691"/>
    <lineage>
        <taxon>Bacteria</taxon>
        <taxon>Pseudomonadati</taxon>
        <taxon>Bacteroidota</taxon>
        <taxon>Cytophagia</taxon>
        <taxon>Cytophagales</taxon>
        <taxon>Cyclobacteriaceae</taxon>
        <taxon>Echinicola</taxon>
    </lineage>
</organism>
<evidence type="ECO:0008006" key="3">
    <source>
        <dbReference type="Google" id="ProtNLM"/>
    </source>
</evidence>
<dbReference type="PROSITE" id="PS51197">
    <property type="entry name" value="HTH_RRF2_2"/>
    <property type="match status" value="1"/>
</dbReference>
<dbReference type="InterPro" id="IPR036388">
    <property type="entry name" value="WH-like_DNA-bd_sf"/>
</dbReference>
<dbReference type="PROSITE" id="PS01332">
    <property type="entry name" value="HTH_RRF2_1"/>
    <property type="match status" value="1"/>
</dbReference>
<dbReference type="InterPro" id="IPR036390">
    <property type="entry name" value="WH_DNA-bd_sf"/>
</dbReference>
<gene>
    <name evidence="1" type="ORF">GCM10011339_43760</name>
</gene>
<proteinExistence type="predicted"/>